<name>A0AAD4T3C9_9MAGN</name>
<dbReference type="InterPro" id="IPR011679">
    <property type="entry name" value="ERp29_C"/>
</dbReference>
<reference evidence="2" key="1">
    <citation type="submission" date="2022-04" db="EMBL/GenBank/DDBJ databases">
        <title>A functionally conserved STORR gene fusion in Papaver species that diverged 16.8 million years ago.</title>
        <authorList>
            <person name="Catania T."/>
        </authorList>
    </citation>
    <scope>NUCLEOTIDE SEQUENCE</scope>
    <source>
        <strain evidence="2">S-188037</strain>
    </source>
</reference>
<dbReference type="AlphaFoldDB" id="A0AAD4T3C9"/>
<dbReference type="InterPro" id="IPR036356">
    <property type="entry name" value="ERp29_C_sf"/>
</dbReference>
<feature type="domain" description="Endoplasmic reticulum resident protein 29 C-terminal" evidence="1">
    <location>
        <begin position="1"/>
        <end position="49"/>
    </location>
</feature>
<dbReference type="EMBL" id="JAJJMB010006544">
    <property type="protein sequence ID" value="KAI3934417.1"/>
    <property type="molecule type" value="Genomic_DNA"/>
</dbReference>
<evidence type="ECO:0000259" key="1">
    <source>
        <dbReference type="Pfam" id="PF07749"/>
    </source>
</evidence>
<sequence>MEEEVEKLKDSSARYGKIYLKAAKSCLEKSSDYATKEMECLKRMLEKSIIGKFHSDKQAWLGTIKSAVSRGTLRISTMDWLDLKITFIRIVRCLFTPSWKVICSLCYTEQDVSFKFQWIISGHLSGIVGRSCLPGFATLFTSIWMLSLTNSYSTRTLICDSRLPENLLKENHS</sequence>
<organism evidence="2 3">
    <name type="scientific">Papaver atlanticum</name>
    <dbReference type="NCBI Taxonomy" id="357466"/>
    <lineage>
        <taxon>Eukaryota</taxon>
        <taxon>Viridiplantae</taxon>
        <taxon>Streptophyta</taxon>
        <taxon>Embryophyta</taxon>
        <taxon>Tracheophyta</taxon>
        <taxon>Spermatophyta</taxon>
        <taxon>Magnoliopsida</taxon>
        <taxon>Ranunculales</taxon>
        <taxon>Papaveraceae</taxon>
        <taxon>Papaveroideae</taxon>
        <taxon>Papaver</taxon>
    </lineage>
</organism>
<accession>A0AAD4T3C9</accession>
<keyword evidence="3" id="KW-1185">Reference proteome</keyword>
<dbReference type="Gene3D" id="1.20.1150.12">
    <property type="entry name" value="Endoplasmic reticulum resident protein 29, C-terminal domain"/>
    <property type="match status" value="1"/>
</dbReference>
<comment type="caution">
    <text evidence="2">The sequence shown here is derived from an EMBL/GenBank/DDBJ whole genome shotgun (WGS) entry which is preliminary data.</text>
</comment>
<dbReference type="Proteomes" id="UP001202328">
    <property type="component" value="Unassembled WGS sequence"/>
</dbReference>
<gene>
    <name evidence="2" type="ORF">MKW98_002924</name>
</gene>
<evidence type="ECO:0000313" key="3">
    <source>
        <dbReference type="Proteomes" id="UP001202328"/>
    </source>
</evidence>
<protein>
    <recommendedName>
        <fullName evidence="1">Endoplasmic reticulum resident protein 29 C-terminal domain-containing protein</fullName>
    </recommendedName>
</protein>
<dbReference type="GO" id="GO:0005783">
    <property type="term" value="C:endoplasmic reticulum"/>
    <property type="evidence" value="ECO:0007669"/>
    <property type="project" value="InterPro"/>
</dbReference>
<evidence type="ECO:0000313" key="2">
    <source>
        <dbReference type="EMBL" id="KAI3934417.1"/>
    </source>
</evidence>
<proteinExistence type="predicted"/>
<dbReference type="Pfam" id="PF07749">
    <property type="entry name" value="ERp29"/>
    <property type="match status" value="1"/>
</dbReference>
<dbReference type="SUPFAM" id="SSF47933">
    <property type="entry name" value="ERP29 C domain-like"/>
    <property type="match status" value="1"/>
</dbReference>